<dbReference type="Pfam" id="PF03749">
    <property type="entry name" value="SfsA"/>
    <property type="match status" value="1"/>
</dbReference>
<dbReference type="Pfam" id="PF17746">
    <property type="entry name" value="SfsA_N"/>
    <property type="match status" value="1"/>
</dbReference>
<evidence type="ECO:0000313" key="5">
    <source>
        <dbReference type="Proteomes" id="UP000032266"/>
    </source>
</evidence>
<dbReference type="PATRIC" id="fig|1445510.3.peg.1575"/>
<protein>
    <recommendedName>
        <fullName evidence="1">Sugar fermentation stimulation protein homolog</fullName>
    </recommendedName>
</protein>
<dbReference type="Gene3D" id="3.40.1350.60">
    <property type="match status" value="1"/>
</dbReference>
<evidence type="ECO:0000259" key="3">
    <source>
        <dbReference type="Pfam" id="PF17746"/>
    </source>
</evidence>
<dbReference type="OrthoDB" id="9802365at2"/>
<dbReference type="EMBL" id="CP007142">
    <property type="protein sequence ID" value="AJQ93659.1"/>
    <property type="molecule type" value="Genomic_DNA"/>
</dbReference>
<dbReference type="GO" id="GO:0003677">
    <property type="term" value="F:DNA binding"/>
    <property type="evidence" value="ECO:0007669"/>
    <property type="project" value="UniProtKB-KW"/>
</dbReference>
<dbReference type="KEGG" id="gsn:YC6258_01611"/>
<dbReference type="InterPro" id="IPR040452">
    <property type="entry name" value="SfsA_C"/>
</dbReference>
<keyword evidence="4" id="KW-0238">DNA-binding</keyword>
<evidence type="ECO:0000313" key="4">
    <source>
        <dbReference type="EMBL" id="AJQ93659.1"/>
    </source>
</evidence>
<gene>
    <name evidence="1" type="primary">sfsA</name>
    <name evidence="4" type="ORF">YC6258_01611</name>
</gene>
<dbReference type="PANTHER" id="PTHR30545:SF2">
    <property type="entry name" value="SUGAR FERMENTATION STIMULATION PROTEIN A"/>
    <property type="match status" value="1"/>
</dbReference>
<feature type="domain" description="Sugar fermentation stimulation protein C-terminal" evidence="2">
    <location>
        <begin position="82"/>
        <end position="220"/>
    </location>
</feature>
<dbReference type="PANTHER" id="PTHR30545">
    <property type="entry name" value="SUGAR FERMENTATION STIMULATION PROTEIN A"/>
    <property type="match status" value="1"/>
</dbReference>
<dbReference type="CDD" id="cd22359">
    <property type="entry name" value="SfsA-like_bacterial"/>
    <property type="match status" value="1"/>
</dbReference>
<dbReference type="HOGENOM" id="CLU_052299_2_0_6"/>
<accession>A0A0C5VTL5</accession>
<evidence type="ECO:0000259" key="2">
    <source>
        <dbReference type="Pfam" id="PF03749"/>
    </source>
</evidence>
<dbReference type="Proteomes" id="UP000032266">
    <property type="component" value="Chromosome"/>
</dbReference>
<sequence>MQFERALVEGRLVRRYQRFFMDAELPDGRIVTAHCPNTGSMKNLLQAGSPVWLMPNDDPKRKLRYTWELLELHGEMIAVNTQRANALVAEALQQHWIAELADYHSLRSEVRYGQENSRIDFLLQQPGLPDCYVEVKNVTLKETDGSGYFPDAVTSRGQKHLRELTLLAQQGYGAVLLFHVAHSGIMTVRAAAHIDPQYAAALISARQAGVRVLCYGSRVSVSGIYCDVVRSFEED</sequence>
<dbReference type="RefSeq" id="WP_044616385.1">
    <property type="nucleotide sequence ID" value="NZ_CP007142.1"/>
</dbReference>
<dbReference type="InterPro" id="IPR041465">
    <property type="entry name" value="SfsA_N"/>
</dbReference>
<dbReference type="STRING" id="1445510.YC6258_01611"/>
<dbReference type="FunFam" id="3.40.1350.60:FF:000001">
    <property type="entry name" value="Sugar fermentation stimulation protein A"/>
    <property type="match status" value="1"/>
</dbReference>
<dbReference type="AlphaFoldDB" id="A0A0C5VTL5"/>
<dbReference type="NCBIfam" id="TIGR00230">
    <property type="entry name" value="sfsA"/>
    <property type="match status" value="1"/>
</dbReference>
<evidence type="ECO:0000256" key="1">
    <source>
        <dbReference type="HAMAP-Rule" id="MF_00095"/>
    </source>
</evidence>
<feature type="domain" description="SfsA N-terminal OB" evidence="3">
    <location>
        <begin position="13"/>
        <end position="79"/>
    </location>
</feature>
<comment type="similarity">
    <text evidence="1">Belongs to the SfsA family.</text>
</comment>
<reference evidence="4 5" key="1">
    <citation type="submission" date="2014-01" db="EMBL/GenBank/DDBJ databases">
        <title>Full genme sequencing of cellulolytic bacterium Gynuella sunshinyii YC6258T gen. nov., sp. nov.</title>
        <authorList>
            <person name="Khan H."/>
            <person name="Chung E.J."/>
            <person name="Chung Y.R."/>
        </authorList>
    </citation>
    <scope>NUCLEOTIDE SEQUENCE [LARGE SCALE GENOMIC DNA]</scope>
    <source>
        <strain evidence="4 5">YC6258</strain>
    </source>
</reference>
<proteinExistence type="inferred from homology"/>
<name>A0A0C5VTL5_9GAMM</name>
<dbReference type="Gene3D" id="2.40.50.580">
    <property type="match status" value="1"/>
</dbReference>
<dbReference type="HAMAP" id="MF_00095">
    <property type="entry name" value="SfsA"/>
    <property type="match status" value="1"/>
</dbReference>
<organism evidence="4 5">
    <name type="scientific">Gynuella sunshinyii YC6258</name>
    <dbReference type="NCBI Taxonomy" id="1445510"/>
    <lineage>
        <taxon>Bacteria</taxon>
        <taxon>Pseudomonadati</taxon>
        <taxon>Pseudomonadota</taxon>
        <taxon>Gammaproteobacteria</taxon>
        <taxon>Oceanospirillales</taxon>
        <taxon>Saccharospirillaceae</taxon>
        <taxon>Gynuella</taxon>
    </lineage>
</organism>
<keyword evidence="5" id="KW-1185">Reference proteome</keyword>
<dbReference type="InterPro" id="IPR005224">
    <property type="entry name" value="SfsA"/>
</dbReference>